<protein>
    <recommendedName>
        <fullName evidence="11">Molybdopterin molybdenumtransferase</fullName>
        <ecNumber evidence="11">2.10.1.1</ecNumber>
    </recommendedName>
</protein>
<dbReference type="RefSeq" id="WP_105933209.1">
    <property type="nucleotide sequence ID" value="NZ_PVNP01000016.1"/>
</dbReference>
<dbReference type="FunFam" id="3.40.980.10:FF:000004">
    <property type="entry name" value="Molybdopterin molybdenumtransferase"/>
    <property type="match status" value="1"/>
</dbReference>
<comment type="cofactor">
    <cofactor evidence="1 11">
        <name>Mg(2+)</name>
        <dbReference type="ChEBI" id="CHEBI:18420"/>
    </cofactor>
</comment>
<dbReference type="FunFam" id="2.170.190.11:FF:000001">
    <property type="entry name" value="Molybdopterin molybdenumtransferase"/>
    <property type="match status" value="1"/>
</dbReference>
<evidence type="ECO:0000256" key="4">
    <source>
        <dbReference type="ARBA" id="ARBA00010763"/>
    </source>
</evidence>
<dbReference type="Pfam" id="PF00994">
    <property type="entry name" value="MoCF_biosynth"/>
    <property type="match status" value="1"/>
</dbReference>
<evidence type="ECO:0000256" key="9">
    <source>
        <dbReference type="ARBA" id="ARBA00023150"/>
    </source>
</evidence>
<dbReference type="Proteomes" id="UP000238949">
    <property type="component" value="Unassembled WGS sequence"/>
</dbReference>
<evidence type="ECO:0000313" key="14">
    <source>
        <dbReference type="Proteomes" id="UP000238949"/>
    </source>
</evidence>
<dbReference type="SUPFAM" id="SSF53218">
    <property type="entry name" value="Molybdenum cofactor biosynthesis proteins"/>
    <property type="match status" value="1"/>
</dbReference>
<dbReference type="SUPFAM" id="SSF63882">
    <property type="entry name" value="MoeA N-terminal region -like"/>
    <property type="match status" value="1"/>
</dbReference>
<dbReference type="InterPro" id="IPR036425">
    <property type="entry name" value="MoaB/Mog-like_dom_sf"/>
</dbReference>
<dbReference type="Gene3D" id="2.170.190.11">
    <property type="entry name" value="Molybdopterin biosynthesis moea protein, domain 3"/>
    <property type="match status" value="1"/>
</dbReference>
<accession>A0A2S9VF76</accession>
<evidence type="ECO:0000259" key="12">
    <source>
        <dbReference type="SMART" id="SM00852"/>
    </source>
</evidence>
<keyword evidence="8 11" id="KW-0460">Magnesium</keyword>
<dbReference type="InterPro" id="IPR036688">
    <property type="entry name" value="MoeA_C_domain_IV_sf"/>
</dbReference>
<evidence type="ECO:0000256" key="5">
    <source>
        <dbReference type="ARBA" id="ARBA00022505"/>
    </source>
</evidence>
<keyword evidence="14" id="KW-1185">Reference proteome</keyword>
<organism evidence="13 14">
    <name type="scientific">Alteromonas alba</name>
    <dbReference type="NCBI Taxonomy" id="2079529"/>
    <lineage>
        <taxon>Bacteria</taxon>
        <taxon>Pseudomonadati</taxon>
        <taxon>Pseudomonadota</taxon>
        <taxon>Gammaproteobacteria</taxon>
        <taxon>Alteromonadales</taxon>
        <taxon>Alteromonadaceae</taxon>
        <taxon>Alteromonas/Salinimonas group</taxon>
        <taxon>Alteromonas</taxon>
    </lineage>
</organism>
<reference evidence="14" key="1">
    <citation type="journal article" date="2020" name="Int. J. Syst. Evol. Microbiol.">
        <title>Alteromonas alba sp. nov., a marine bacterium isolated from the seawater of the West Pacific Ocean.</title>
        <authorList>
            <person name="Sun C."/>
            <person name="Wu Y.-H."/>
            <person name="Xamxidin M."/>
            <person name="Cheng H."/>
            <person name="Xu X.-W."/>
        </authorList>
    </citation>
    <scope>NUCLEOTIDE SEQUENCE [LARGE SCALE GENOMIC DNA]</scope>
    <source>
        <strain evidence="14">190</strain>
    </source>
</reference>
<keyword evidence="6 11" id="KW-0808">Transferase</keyword>
<dbReference type="GO" id="GO:0005829">
    <property type="term" value="C:cytosol"/>
    <property type="evidence" value="ECO:0007669"/>
    <property type="project" value="TreeGrafter"/>
</dbReference>
<keyword evidence="5 11" id="KW-0500">Molybdenum</keyword>
<evidence type="ECO:0000256" key="11">
    <source>
        <dbReference type="RuleBase" id="RU365090"/>
    </source>
</evidence>
<dbReference type="Pfam" id="PF03454">
    <property type="entry name" value="MoeA_C"/>
    <property type="match status" value="1"/>
</dbReference>
<feature type="domain" description="MoaB/Mog" evidence="12">
    <location>
        <begin position="180"/>
        <end position="317"/>
    </location>
</feature>
<dbReference type="OrthoDB" id="9804758at2"/>
<proteinExistence type="inferred from homology"/>
<dbReference type="InterPro" id="IPR001453">
    <property type="entry name" value="MoaB/Mog_dom"/>
</dbReference>
<dbReference type="InterPro" id="IPR008284">
    <property type="entry name" value="MoCF_biosynth_CS"/>
</dbReference>
<dbReference type="EC" id="2.10.1.1" evidence="11"/>
<comment type="caution">
    <text evidence="13">The sequence shown here is derived from an EMBL/GenBank/DDBJ whole genome shotgun (WGS) entry which is preliminary data.</text>
</comment>
<evidence type="ECO:0000313" key="13">
    <source>
        <dbReference type="EMBL" id="PRO75121.1"/>
    </source>
</evidence>
<comment type="function">
    <text evidence="2 11">Catalyzes the insertion of molybdate into adenylated molybdopterin with the concomitant release of AMP.</text>
</comment>
<dbReference type="UniPathway" id="UPA00344"/>
<dbReference type="SUPFAM" id="SSF63867">
    <property type="entry name" value="MoeA C-terminal domain-like"/>
    <property type="match status" value="1"/>
</dbReference>
<evidence type="ECO:0000256" key="1">
    <source>
        <dbReference type="ARBA" id="ARBA00001946"/>
    </source>
</evidence>
<dbReference type="PANTHER" id="PTHR10192">
    <property type="entry name" value="MOLYBDOPTERIN BIOSYNTHESIS PROTEIN"/>
    <property type="match status" value="1"/>
</dbReference>
<comment type="catalytic activity">
    <reaction evidence="10">
        <text>adenylyl-molybdopterin + molybdate = Mo-molybdopterin + AMP + H(+)</text>
        <dbReference type="Rhea" id="RHEA:35047"/>
        <dbReference type="ChEBI" id="CHEBI:15378"/>
        <dbReference type="ChEBI" id="CHEBI:36264"/>
        <dbReference type="ChEBI" id="CHEBI:62727"/>
        <dbReference type="ChEBI" id="CHEBI:71302"/>
        <dbReference type="ChEBI" id="CHEBI:456215"/>
        <dbReference type="EC" id="2.10.1.1"/>
    </reaction>
</comment>
<name>A0A2S9VF76_9ALTE</name>
<dbReference type="Gene3D" id="3.90.105.10">
    <property type="entry name" value="Molybdopterin biosynthesis moea protein, domain 2"/>
    <property type="match status" value="1"/>
</dbReference>
<dbReference type="EMBL" id="PVNP01000016">
    <property type="protein sequence ID" value="PRO75121.1"/>
    <property type="molecule type" value="Genomic_DNA"/>
</dbReference>
<dbReference type="NCBIfam" id="TIGR00177">
    <property type="entry name" value="molyb_syn"/>
    <property type="match status" value="1"/>
</dbReference>
<gene>
    <name evidence="13" type="ORF">C6Y40_02650</name>
</gene>
<evidence type="ECO:0000256" key="10">
    <source>
        <dbReference type="ARBA" id="ARBA00047317"/>
    </source>
</evidence>
<sequence>MSNSPWLSLPDAIATMLSQTQPVSVSEKTDVKAAVGRVLATPVVASLNVPPCNNSAMDGYALKSSDGQAGNTLKVVGAVFAGDSQSPTVLPGQCVRIMTGAPIPADCDAVIIQENVSREDDTITLQTDTAELANIRETGSDIARGDQLFDTGHRLTATDTMLLSSLGLASVDVYRQLTIGLLATGDELVEAGNPLATGQIYESNRTGVAALLQNWQVQINNFGIVADEPETLKQVLQEAQQSCDVIISSGGVSVGDADFVKPVLDELGEIGFWKVAIKPGKPFAFGRLGNAVFCGLPGNPVSACVTTEQLVVPVIRHLQGETGLGNGHRLTLKAQITRDIKRRAGRLDFQRAMFSQNADGTLIVTPLAKQSSGVMTSFSKANCYMLIPAEADGLKTGDWVEIQPFSIAGKLG</sequence>
<dbReference type="PROSITE" id="PS01079">
    <property type="entry name" value="MOCF_BIOSYNTHESIS_2"/>
    <property type="match status" value="1"/>
</dbReference>
<dbReference type="GO" id="GO:0061599">
    <property type="term" value="F:molybdopterin molybdotransferase activity"/>
    <property type="evidence" value="ECO:0007669"/>
    <property type="project" value="UniProtKB-UniRule"/>
</dbReference>
<evidence type="ECO:0000256" key="7">
    <source>
        <dbReference type="ARBA" id="ARBA00022723"/>
    </source>
</evidence>
<dbReference type="InterPro" id="IPR005111">
    <property type="entry name" value="MoeA_C_domain_IV"/>
</dbReference>
<dbReference type="InterPro" id="IPR038987">
    <property type="entry name" value="MoeA-like"/>
</dbReference>
<keyword evidence="7 11" id="KW-0479">Metal-binding</keyword>
<dbReference type="InterPro" id="IPR036135">
    <property type="entry name" value="MoeA_linker/N_sf"/>
</dbReference>
<evidence type="ECO:0000256" key="3">
    <source>
        <dbReference type="ARBA" id="ARBA00005046"/>
    </source>
</evidence>
<dbReference type="PANTHER" id="PTHR10192:SF5">
    <property type="entry name" value="GEPHYRIN"/>
    <property type="match status" value="1"/>
</dbReference>
<comment type="similarity">
    <text evidence="4 11">Belongs to the MoeA family.</text>
</comment>
<keyword evidence="9 11" id="KW-0501">Molybdenum cofactor biosynthesis</keyword>
<evidence type="ECO:0000256" key="2">
    <source>
        <dbReference type="ARBA" id="ARBA00002901"/>
    </source>
</evidence>
<evidence type="ECO:0000256" key="8">
    <source>
        <dbReference type="ARBA" id="ARBA00022842"/>
    </source>
</evidence>
<dbReference type="InterPro" id="IPR005110">
    <property type="entry name" value="MoeA_linker/N"/>
</dbReference>
<evidence type="ECO:0000256" key="6">
    <source>
        <dbReference type="ARBA" id="ARBA00022679"/>
    </source>
</evidence>
<dbReference type="GO" id="GO:0006777">
    <property type="term" value="P:Mo-molybdopterin cofactor biosynthetic process"/>
    <property type="evidence" value="ECO:0007669"/>
    <property type="project" value="UniProtKB-UniRule"/>
</dbReference>
<comment type="pathway">
    <text evidence="3 11">Cofactor biosynthesis; molybdopterin biosynthesis.</text>
</comment>
<dbReference type="NCBIfam" id="NF045515">
    <property type="entry name" value="Glp_gephyrin"/>
    <property type="match status" value="1"/>
</dbReference>
<dbReference type="AlphaFoldDB" id="A0A2S9VF76"/>
<dbReference type="Pfam" id="PF03453">
    <property type="entry name" value="MoeA_N"/>
    <property type="match status" value="1"/>
</dbReference>
<dbReference type="CDD" id="cd00887">
    <property type="entry name" value="MoeA"/>
    <property type="match status" value="1"/>
</dbReference>
<dbReference type="Gene3D" id="2.40.340.10">
    <property type="entry name" value="MoeA, C-terminal, domain IV"/>
    <property type="match status" value="1"/>
</dbReference>
<dbReference type="Gene3D" id="3.40.980.10">
    <property type="entry name" value="MoaB/Mog-like domain"/>
    <property type="match status" value="1"/>
</dbReference>
<dbReference type="SMART" id="SM00852">
    <property type="entry name" value="MoCF_biosynth"/>
    <property type="match status" value="1"/>
</dbReference>
<dbReference type="GO" id="GO:0046872">
    <property type="term" value="F:metal ion binding"/>
    <property type="evidence" value="ECO:0007669"/>
    <property type="project" value="UniProtKB-UniRule"/>
</dbReference>